<feature type="compositionally biased region" description="Acidic residues" evidence="1">
    <location>
        <begin position="1"/>
        <end position="10"/>
    </location>
</feature>
<name>A0A830BPN7_9LAMI</name>
<sequence length="149" mass="16489">MGDCDSDEAENPLSGAEAPPSATEEKTSNSVNPSPAASCFSGHHGQNITHVEKDSVEANAGSILWDDAVITAEASKKSESEIGRIDRFLNREKSEEITSKNLKPPLKKKDRKVIISYKLFKSKFFTTFKLRGPFYARKDENGDEDYSDD</sequence>
<protein>
    <submittedName>
        <fullName evidence="2">Uncharacterized protein</fullName>
    </submittedName>
</protein>
<keyword evidence="3" id="KW-1185">Reference proteome</keyword>
<organism evidence="2 3">
    <name type="scientific">Phtheirospermum japonicum</name>
    <dbReference type="NCBI Taxonomy" id="374723"/>
    <lineage>
        <taxon>Eukaryota</taxon>
        <taxon>Viridiplantae</taxon>
        <taxon>Streptophyta</taxon>
        <taxon>Embryophyta</taxon>
        <taxon>Tracheophyta</taxon>
        <taxon>Spermatophyta</taxon>
        <taxon>Magnoliopsida</taxon>
        <taxon>eudicotyledons</taxon>
        <taxon>Gunneridae</taxon>
        <taxon>Pentapetalae</taxon>
        <taxon>asterids</taxon>
        <taxon>lamiids</taxon>
        <taxon>Lamiales</taxon>
        <taxon>Orobanchaceae</taxon>
        <taxon>Orobanchaceae incertae sedis</taxon>
        <taxon>Phtheirospermum</taxon>
    </lineage>
</organism>
<accession>A0A830BPN7</accession>
<dbReference type="AlphaFoldDB" id="A0A830BPN7"/>
<proteinExistence type="predicted"/>
<reference evidence="2" key="1">
    <citation type="submission" date="2020-07" db="EMBL/GenBank/DDBJ databases">
        <title>Ethylene signaling mediates host invasion by parasitic plants.</title>
        <authorList>
            <person name="Yoshida S."/>
        </authorList>
    </citation>
    <scope>NUCLEOTIDE SEQUENCE</scope>
    <source>
        <strain evidence="2">Okayama</strain>
    </source>
</reference>
<dbReference type="Proteomes" id="UP000653305">
    <property type="component" value="Unassembled WGS sequence"/>
</dbReference>
<evidence type="ECO:0000256" key="1">
    <source>
        <dbReference type="SAM" id="MobiDB-lite"/>
    </source>
</evidence>
<evidence type="ECO:0000313" key="2">
    <source>
        <dbReference type="EMBL" id="GFP89480.1"/>
    </source>
</evidence>
<comment type="caution">
    <text evidence="2">The sequence shown here is derived from an EMBL/GenBank/DDBJ whole genome shotgun (WGS) entry which is preliminary data.</text>
</comment>
<evidence type="ECO:0000313" key="3">
    <source>
        <dbReference type="Proteomes" id="UP000653305"/>
    </source>
</evidence>
<feature type="region of interest" description="Disordered" evidence="1">
    <location>
        <begin position="1"/>
        <end position="45"/>
    </location>
</feature>
<gene>
    <name evidence="2" type="ORF">PHJA_001091600</name>
</gene>
<dbReference type="EMBL" id="BMAC01000191">
    <property type="protein sequence ID" value="GFP89480.1"/>
    <property type="molecule type" value="Genomic_DNA"/>
</dbReference>